<dbReference type="RefSeq" id="WP_379708750.1">
    <property type="nucleotide sequence ID" value="NZ_JBHTBS010000001.1"/>
</dbReference>
<protein>
    <submittedName>
        <fullName evidence="5">Sulfatase-like hydrolase/transferase</fullName>
    </submittedName>
</protein>
<keyword evidence="6" id="KW-1185">Reference proteome</keyword>
<accession>A0ABW2L4I6</accession>
<name>A0ABW2L4I6_9BACT</name>
<feature type="domain" description="Sulfatase N-terminal" evidence="4">
    <location>
        <begin position="247"/>
        <end position="565"/>
    </location>
</feature>
<dbReference type="EMBL" id="JBHTBS010000001">
    <property type="protein sequence ID" value="MFC7336036.1"/>
    <property type="molecule type" value="Genomic_DNA"/>
</dbReference>
<organism evidence="5 6">
    <name type="scientific">Haloferula chungangensis</name>
    <dbReference type="NCBI Taxonomy" id="1048331"/>
    <lineage>
        <taxon>Bacteria</taxon>
        <taxon>Pseudomonadati</taxon>
        <taxon>Verrucomicrobiota</taxon>
        <taxon>Verrucomicrobiia</taxon>
        <taxon>Verrucomicrobiales</taxon>
        <taxon>Verrucomicrobiaceae</taxon>
        <taxon>Haloferula</taxon>
    </lineage>
</organism>
<evidence type="ECO:0000256" key="2">
    <source>
        <dbReference type="ARBA" id="ARBA00022801"/>
    </source>
</evidence>
<proteinExistence type="inferred from homology"/>
<dbReference type="Pfam" id="PF00884">
    <property type="entry name" value="Sulfatase"/>
    <property type="match status" value="1"/>
</dbReference>
<dbReference type="InterPro" id="IPR000917">
    <property type="entry name" value="Sulfatase_N"/>
</dbReference>
<dbReference type="Gene3D" id="3.40.720.10">
    <property type="entry name" value="Alkaline Phosphatase, subunit A"/>
    <property type="match status" value="1"/>
</dbReference>
<feature type="region of interest" description="Disordered" evidence="3">
    <location>
        <begin position="147"/>
        <end position="170"/>
    </location>
</feature>
<feature type="compositionally biased region" description="Basic and acidic residues" evidence="3">
    <location>
        <begin position="152"/>
        <end position="170"/>
    </location>
</feature>
<evidence type="ECO:0000313" key="5">
    <source>
        <dbReference type="EMBL" id="MFC7336036.1"/>
    </source>
</evidence>
<evidence type="ECO:0000313" key="6">
    <source>
        <dbReference type="Proteomes" id="UP001596472"/>
    </source>
</evidence>
<evidence type="ECO:0000259" key="4">
    <source>
        <dbReference type="Pfam" id="PF00884"/>
    </source>
</evidence>
<dbReference type="Proteomes" id="UP001596472">
    <property type="component" value="Unassembled WGS sequence"/>
</dbReference>
<dbReference type="PANTHER" id="PTHR42693">
    <property type="entry name" value="ARYLSULFATASE FAMILY MEMBER"/>
    <property type="match status" value="1"/>
</dbReference>
<dbReference type="SUPFAM" id="SSF53649">
    <property type="entry name" value="Alkaline phosphatase-like"/>
    <property type="match status" value="1"/>
</dbReference>
<dbReference type="InterPro" id="IPR050738">
    <property type="entry name" value="Sulfatase"/>
</dbReference>
<dbReference type="PANTHER" id="PTHR42693:SF53">
    <property type="entry name" value="ENDO-4-O-SULFATASE"/>
    <property type="match status" value="1"/>
</dbReference>
<comment type="similarity">
    <text evidence="1">Belongs to the sulfatase family.</text>
</comment>
<evidence type="ECO:0000256" key="1">
    <source>
        <dbReference type="ARBA" id="ARBA00008779"/>
    </source>
</evidence>
<comment type="caution">
    <text evidence="5">The sequence shown here is derived from an EMBL/GenBank/DDBJ whole genome shotgun (WGS) entry which is preliminary data.</text>
</comment>
<evidence type="ECO:0000256" key="3">
    <source>
        <dbReference type="SAM" id="MobiDB-lite"/>
    </source>
</evidence>
<keyword evidence="2" id="KW-0378">Hydrolase</keyword>
<sequence length="949" mass="103386">MISTISRISFTLLTVTTLAAQGVDANENGISDVWENLYPNAAADPSADDDRDGFNNRVEGHFWTNPNDPTSFLKPENFEAGSGTDRFDYRTERWMRDSVHESNDLVAWTHQSEPVQSDGTTAGSVSVTTSGSKKFYSIARYKSLNSDTDSLTNKEEEALGTDPEKWDTDGDRVADDIEFLNGTDPLVRTDSDGDGIDDDFERWCIHSKLDDAVTDLTHVTAITDFDDDEISDLDEFKLGTSPVTPLRNVLFFITEDQNIHLGLYDTNPADGYAGDSPNPDNNRTRGLDTPHLDTFGESGVVFDRAFCLSPVCSPSKMALYTGTFPHTNSAHRNVINYGIDFPLTGPDPSKLNNGGVHEDLPTLIEIFRDRGWHTAVSSKSHVQPVRKFPYHEGHPNLSTPAIAKAEMSKVIDDAGDRPFFFWANLGSPHLPFKKVPTENGQWTGPQDSSGKVTNIVAADIDVPDCYPDVPGVRQDFADYLGNIRIIDGIFQACVQELVDEGIDGETVIFFTSDHGIGLHRAKQSIYSTGLHIPFLVAGPGISGGRRLREPVSHLDLAPTLLDLVGSPKMPSHLGKSLWPILSGTQNDFPDRDTMLTACHRYYNARAVCDGRYYYINNLTQPSGGSLANPSQVLNADQYTSGAPWHNRTYDATVAATGTPQHELLKQIVEGGLPSEELFDLDADLWCTNNLADDPSLAAIKMKLKAELGKWRRDTEDYNLDPSEMTRRTERYVPLGPATGVTSYSNDFGGKSGPLDADPDWSLDLASKNGDDFTHASNRVRAPGGPLALVTLASHHLPSGASFEVSVKSGFDGTGVGSGIAFGIIPGGGNFNFWQFLLTDGRSNPGGTDKDVRLYRIDQGSKNGGALIAEDSLENYPTSGFAAGDLFSLQVSGSAGSAVVDLRIFDPAGGLYFERKSFDLGTPIPSNSIFGMTSWSSGNSIFDDFELDFD</sequence>
<gene>
    <name evidence="5" type="ORF">ACFQY0_02510</name>
</gene>
<reference evidence="6" key="1">
    <citation type="journal article" date="2019" name="Int. J. Syst. Evol. Microbiol.">
        <title>The Global Catalogue of Microorganisms (GCM) 10K type strain sequencing project: providing services to taxonomists for standard genome sequencing and annotation.</title>
        <authorList>
            <consortium name="The Broad Institute Genomics Platform"/>
            <consortium name="The Broad Institute Genome Sequencing Center for Infectious Disease"/>
            <person name="Wu L."/>
            <person name="Ma J."/>
        </authorList>
    </citation>
    <scope>NUCLEOTIDE SEQUENCE [LARGE SCALE GENOMIC DNA]</scope>
    <source>
        <strain evidence="6">CGMCC 4.1467</strain>
    </source>
</reference>
<dbReference type="InterPro" id="IPR017850">
    <property type="entry name" value="Alkaline_phosphatase_core_sf"/>
</dbReference>